<organism evidence="1">
    <name type="scientific">Pithovirus LCDPAC02</name>
    <dbReference type="NCBI Taxonomy" id="2506601"/>
    <lineage>
        <taxon>Viruses</taxon>
        <taxon>Pithoviruses</taxon>
    </lineage>
</organism>
<name>A0A481YPF1_9VIRU</name>
<gene>
    <name evidence="1" type="ORF">LCDPAC02_01880</name>
</gene>
<proteinExistence type="predicted"/>
<evidence type="ECO:0000313" key="1">
    <source>
        <dbReference type="EMBL" id="QBK84989.1"/>
    </source>
</evidence>
<sequence length="178" mass="21657">MELIDETCNILFEIAKETLTNLDFDDLSHYPMTRFLYFDDLGSEITIQFSFRCYAFQLVLNPFYWDTYDDDFEGSISIHNINCIDENIYNIIYKFNKGKLYENEIQIEYNEKYFIKLYNYVKTIMWSHVVKIHTKDENIFLTTLDQNNKFNDFQKEFEECYIIFDNLELVLLNKLLDF</sequence>
<dbReference type="EMBL" id="MK500301">
    <property type="protein sequence ID" value="QBK84989.1"/>
    <property type="molecule type" value="Genomic_DNA"/>
</dbReference>
<protein>
    <submittedName>
        <fullName evidence="1">Uncharacterized protein</fullName>
    </submittedName>
</protein>
<reference evidence="1" key="1">
    <citation type="journal article" date="2019" name="MBio">
        <title>Virus Genomes from Deep Sea Sediments Expand the Ocean Megavirome and Support Independent Origins of Viral Gigantism.</title>
        <authorList>
            <person name="Backstrom D."/>
            <person name="Yutin N."/>
            <person name="Jorgensen S.L."/>
            <person name="Dharamshi J."/>
            <person name="Homa F."/>
            <person name="Zaremba-Niedwiedzka K."/>
            <person name="Spang A."/>
            <person name="Wolf Y.I."/>
            <person name="Koonin E.V."/>
            <person name="Ettema T.J."/>
        </authorList>
    </citation>
    <scope>NUCLEOTIDE SEQUENCE</scope>
</reference>
<accession>A0A481YPF1</accession>